<dbReference type="InterPro" id="IPR003598">
    <property type="entry name" value="Ig_sub2"/>
</dbReference>
<dbReference type="InterPro" id="IPR036179">
    <property type="entry name" value="Ig-like_dom_sf"/>
</dbReference>
<dbReference type="InterPro" id="IPR051275">
    <property type="entry name" value="Cell_adhesion_signaling"/>
</dbReference>
<keyword evidence="6" id="KW-0812">Transmembrane</keyword>
<gene>
    <name evidence="9" type="primary">LOC109472933</name>
</gene>
<dbReference type="SUPFAM" id="SSF48726">
    <property type="entry name" value="Immunoglobulin"/>
    <property type="match status" value="1"/>
</dbReference>
<keyword evidence="4" id="KW-0325">Glycoprotein</keyword>
<dbReference type="InterPro" id="IPR007110">
    <property type="entry name" value="Ig-like_dom"/>
</dbReference>
<dbReference type="SMART" id="SM00409">
    <property type="entry name" value="IG"/>
    <property type="match status" value="1"/>
</dbReference>
<dbReference type="Gene3D" id="2.60.40.10">
    <property type="entry name" value="Immunoglobulins"/>
    <property type="match status" value="2"/>
</dbReference>
<keyword evidence="2 6" id="KW-0472">Membrane</keyword>
<evidence type="ECO:0000313" key="8">
    <source>
        <dbReference type="Proteomes" id="UP000515135"/>
    </source>
</evidence>
<comment type="subcellular location">
    <subcellularLocation>
        <location evidence="1">Membrane</location>
        <topology evidence="1">Single-pass type I membrane protein</topology>
    </subcellularLocation>
</comment>
<dbReference type="RefSeq" id="XP_019628358.1">
    <property type="nucleotide sequence ID" value="XM_019772799.1"/>
</dbReference>
<dbReference type="Proteomes" id="UP000515135">
    <property type="component" value="Unplaced"/>
</dbReference>
<evidence type="ECO:0000256" key="2">
    <source>
        <dbReference type="ARBA" id="ARBA00023136"/>
    </source>
</evidence>
<keyword evidence="5" id="KW-0393">Immunoglobulin domain</keyword>
<protein>
    <submittedName>
        <fullName evidence="9">Hemicentin-2-like</fullName>
    </submittedName>
</protein>
<feature type="domain" description="Ig-like" evidence="7">
    <location>
        <begin position="164"/>
        <end position="242"/>
    </location>
</feature>
<dbReference type="InterPro" id="IPR013783">
    <property type="entry name" value="Ig-like_fold"/>
</dbReference>
<keyword evidence="8" id="KW-1185">Reference proteome</keyword>
<evidence type="ECO:0000256" key="5">
    <source>
        <dbReference type="ARBA" id="ARBA00023319"/>
    </source>
</evidence>
<proteinExistence type="predicted"/>
<dbReference type="AlphaFoldDB" id="A0A6P4YVI8"/>
<evidence type="ECO:0000259" key="7">
    <source>
        <dbReference type="PROSITE" id="PS50835"/>
    </source>
</evidence>
<keyword evidence="6" id="KW-1133">Transmembrane helix</keyword>
<dbReference type="SMART" id="SM00408">
    <property type="entry name" value="IGc2"/>
    <property type="match status" value="1"/>
</dbReference>
<accession>A0A6P4YVI8</accession>
<dbReference type="PANTHER" id="PTHR11640">
    <property type="entry name" value="NEPHRIN"/>
    <property type="match status" value="1"/>
</dbReference>
<dbReference type="GeneID" id="109472933"/>
<dbReference type="KEGG" id="bbel:109472933"/>
<dbReference type="GO" id="GO:0098609">
    <property type="term" value="P:cell-cell adhesion"/>
    <property type="evidence" value="ECO:0007669"/>
    <property type="project" value="TreeGrafter"/>
</dbReference>
<evidence type="ECO:0000313" key="9">
    <source>
        <dbReference type="RefSeq" id="XP_019628358.1"/>
    </source>
</evidence>
<dbReference type="PANTHER" id="PTHR11640:SF164">
    <property type="entry name" value="MAM DOMAIN-CONTAINING GLYCOSYLPHOSPHATIDYLINOSITOL ANCHOR PROTEIN 1"/>
    <property type="match status" value="1"/>
</dbReference>
<evidence type="ECO:0000256" key="3">
    <source>
        <dbReference type="ARBA" id="ARBA00023157"/>
    </source>
</evidence>
<dbReference type="GO" id="GO:0005911">
    <property type="term" value="C:cell-cell junction"/>
    <property type="evidence" value="ECO:0007669"/>
    <property type="project" value="TreeGrafter"/>
</dbReference>
<dbReference type="OrthoDB" id="8825892at2759"/>
<dbReference type="Pfam" id="PF13927">
    <property type="entry name" value="Ig_3"/>
    <property type="match status" value="1"/>
</dbReference>
<evidence type="ECO:0000256" key="6">
    <source>
        <dbReference type="SAM" id="Phobius"/>
    </source>
</evidence>
<organism evidence="8 9">
    <name type="scientific">Branchiostoma belcheri</name>
    <name type="common">Amphioxus</name>
    <dbReference type="NCBI Taxonomy" id="7741"/>
    <lineage>
        <taxon>Eukaryota</taxon>
        <taxon>Metazoa</taxon>
        <taxon>Chordata</taxon>
        <taxon>Cephalochordata</taxon>
        <taxon>Leptocardii</taxon>
        <taxon>Amphioxiformes</taxon>
        <taxon>Branchiostomatidae</taxon>
        <taxon>Branchiostoma</taxon>
    </lineage>
</organism>
<dbReference type="PROSITE" id="PS50835">
    <property type="entry name" value="IG_LIKE"/>
    <property type="match status" value="2"/>
</dbReference>
<feature type="domain" description="Ig-like" evidence="7">
    <location>
        <begin position="66"/>
        <end position="145"/>
    </location>
</feature>
<keyword evidence="3" id="KW-1015">Disulfide bond</keyword>
<evidence type="ECO:0000256" key="4">
    <source>
        <dbReference type="ARBA" id="ARBA00023180"/>
    </source>
</evidence>
<dbReference type="InterPro" id="IPR003599">
    <property type="entry name" value="Ig_sub"/>
</dbReference>
<name>A0A6P4YVI8_BRABE</name>
<feature type="transmembrane region" description="Helical" evidence="6">
    <location>
        <begin position="303"/>
        <end position="330"/>
    </location>
</feature>
<dbReference type="GO" id="GO:0050839">
    <property type="term" value="F:cell adhesion molecule binding"/>
    <property type="evidence" value="ECO:0007669"/>
    <property type="project" value="TreeGrafter"/>
</dbReference>
<reference evidence="9" key="1">
    <citation type="submission" date="2025-08" db="UniProtKB">
        <authorList>
            <consortium name="RefSeq"/>
        </authorList>
    </citation>
    <scope>IDENTIFICATION</scope>
    <source>
        <tissue evidence="9">Gonad</tissue>
    </source>
</reference>
<dbReference type="GO" id="GO:0005886">
    <property type="term" value="C:plasma membrane"/>
    <property type="evidence" value="ECO:0007669"/>
    <property type="project" value="TreeGrafter"/>
</dbReference>
<sequence length="348" mass="38010">MTVSRSANVRGTVETAVSVQTHSQNLVVVVQSFISKNTQRSCAAIYMCQDCGDRSYRVKLDVHYPPSKLTISDSSPIAIQGRPFELSCQMNDLGNPEADITWQPDTEGVITQGQGSSTIQFNSVDHRTMPRKIKCYPTQDGSKVSEDALQNLGVSVPLEIYYPPESVQIQSPHSSTVLFTNIGDRLDLNCTVGQSNPTPTISWWRNDALVQEGDSRLSIAQVRQTDIGQYVCKARVDVPSLGIHWNVQSGPVTVLLESDAHITTTALPSTATTPHISTAKTTDMAPVVAAGVQENSSSKDHQVFTMAVIMSCAFGGVMFLCVVIIAAWVYQHRKRSPRTSQLQLQGKN</sequence>
<evidence type="ECO:0000256" key="1">
    <source>
        <dbReference type="ARBA" id="ARBA00004479"/>
    </source>
</evidence>